<dbReference type="OrthoDB" id="1597724at2759"/>
<feature type="region of interest" description="Disordered" evidence="2">
    <location>
        <begin position="89"/>
        <end position="109"/>
    </location>
</feature>
<dbReference type="InterPro" id="IPR027417">
    <property type="entry name" value="P-loop_NTPase"/>
</dbReference>
<evidence type="ECO:0000259" key="3">
    <source>
        <dbReference type="PROSITE" id="PS51717"/>
    </source>
</evidence>
<organism evidence="4">
    <name type="scientific">Darwinula stevensoni</name>
    <dbReference type="NCBI Taxonomy" id="69355"/>
    <lineage>
        <taxon>Eukaryota</taxon>
        <taxon>Metazoa</taxon>
        <taxon>Ecdysozoa</taxon>
        <taxon>Arthropoda</taxon>
        <taxon>Crustacea</taxon>
        <taxon>Oligostraca</taxon>
        <taxon>Ostracoda</taxon>
        <taxon>Podocopa</taxon>
        <taxon>Podocopida</taxon>
        <taxon>Darwinulocopina</taxon>
        <taxon>Darwinuloidea</taxon>
        <taxon>Darwinulidae</taxon>
        <taxon>Darwinula</taxon>
    </lineage>
</organism>
<protein>
    <recommendedName>
        <fullName evidence="3">VLIG-type G domain-containing protein</fullName>
    </recommendedName>
</protein>
<feature type="compositionally biased region" description="Basic and acidic residues" evidence="2">
    <location>
        <begin position="100"/>
        <end position="109"/>
    </location>
</feature>
<dbReference type="EMBL" id="LR899858">
    <property type="protein sequence ID" value="CAD7242945.1"/>
    <property type="molecule type" value="Genomic_DNA"/>
</dbReference>
<evidence type="ECO:0000256" key="1">
    <source>
        <dbReference type="ARBA" id="ARBA00006828"/>
    </source>
</evidence>
<dbReference type="InterPro" id="IPR030383">
    <property type="entry name" value="G_VLIG_dom"/>
</dbReference>
<reference evidence="4" key="1">
    <citation type="submission" date="2020-11" db="EMBL/GenBank/DDBJ databases">
        <authorList>
            <person name="Tran Van P."/>
        </authorList>
    </citation>
    <scope>NUCLEOTIDE SEQUENCE</scope>
</reference>
<dbReference type="InterPro" id="IPR052986">
    <property type="entry name" value="VLIG_GTPase"/>
</dbReference>
<sequence length="1545" mass="177859">MRFIFRFAAMELELQTCLGLRNYRKVKLLEALSLSWTDELAEKGETEKERTRASQEHPTPIIEFMQEIIATTGAYRDMDLPLPEKLRTECEETDDEKGEDDDKHNQEKLNDNMKIHPYDILTIAIQNSEPSLRQLLLGRLFLMGHGIPVVLPVSLHAATSELKEKRLELLVWALENIDVKYCGLYHPLVEFQAPFIGFIRVGKLHNNISKSKVINEALFEKHDTFFHSKLPLGEAKRLISNGVIEMTWAKVSLSPGRETSDSDENGSVKPAFILNLRGDAVSYPERVHLLGKLCSLVILFLGNESTQSLEGGDQALSDVVSRLTCTRGTMGARCTLLKGRRCALPNIDRIKGNNPNVKIVDLQFKTNCPIKAVRDEVNEELTRTSNSKSPTDTTNTEAFFSRKDVGEILNPADSVGDVFPGVAIDMNSRAILKSKALAEELAGEFMIGKTRSRKGECLPLSTEVLPNYAKNEHKKRHNKFFDSHEWKDMQQSLRSKQVLYISENRGISQNLLEFMKTLDRMPAEPIRNSLFYLGIKLDILSTEALNPLRVEWEKIWELLNISAKDFDTEGRNEKKLQLAEVERKMRESSLSLDNIFRELAQIYECLIDTDNRNIVSSLPGTMASLILDGMSMELLDGDNDYIPLKWLKDIFKCMESRARKIWVVSVIGIQSSGKSTMLNTIFGSDFLSRTGRCTKGVCMQFFPFDNSYQESESPRDYLVLLDTEGLRPHEFSDDYSGRRDNNLATFAIGLSDLTLLNVMGETPTDAKELLPTVIQGFIRMREVKIEPQVAIIHQSVREDADRSHQLGLKVLQEALEMKVAAKEEVLHTKITKFLDIIKLSLTEDVHYFPSLFQSGKLSIHSKEYGIKGKEIKKFILRKLLSRGGRDLNVFRRNLEQLWGAIMKENFAFNFRNVMEMAAYNVMESIVQSLVHETDVQLIKRWDEWKGEIMRANNECKVQEVCRKRKDELDSLAEEIFKEKAETLNEKINSSEGRTFYAMWRERITSQLRGLVCAKRDQICDCFAAKEIKQSAKFHVQYAVAEVIKKMELEIEQQGKGEDGSFEKVWNRWEGELTKAIGLNSTGLGIEDTLLEKMKLELLNLIPGKYLKEIQEDWDVKAEDKAKTIIRRGFESLFRKSPIMKRVHELSELCLRILDIQSITEAYARDGCMKRVITEIYACARRVTREDRKGQNKKTFTGYCFFTLIKDDDFETTMEFVKSPDQWKRKYMEKVALESQEKNQREFFDSTKKMKEFCNGTIGNFFEFLEDSDRIPLDFDYFIEMVNERLKLAYPIKHSSIVRDSCSDIAVKEVVPHLRDLVIKEREKIFEFSQVDLLGGDDEDSPISRLLKNLLGCLERCPFCRAECEHSFENHIQGEQNDSVTLHTTEIHNPQWDKTEEMVLETCPESIGSEARFKPSDEEEWTPYKEYKTKYPDWDIPPMEQETSPLFWKRFIARHAEALAETYGMKVSRELPQEWNQYTEEEGLSTIQLANVWNAFCGRHSINTPYDSLHFLISPSTEYEMTKKPPQTFPKNHVLVSAPVTAFCWP</sequence>
<dbReference type="EMBL" id="CAJPEV010000341">
    <property type="protein sequence ID" value="CAG0884212.1"/>
    <property type="molecule type" value="Genomic_DNA"/>
</dbReference>
<dbReference type="Proteomes" id="UP000677054">
    <property type="component" value="Unassembled WGS sequence"/>
</dbReference>
<proteinExistence type="inferred from homology"/>
<comment type="similarity">
    <text evidence="1">Belongs to the TRAFAC class dynamin-like GTPase superfamily. Very large inducible GTPase (VLIG) family.</text>
</comment>
<dbReference type="GO" id="GO:0005525">
    <property type="term" value="F:GTP binding"/>
    <property type="evidence" value="ECO:0007669"/>
    <property type="project" value="InterPro"/>
</dbReference>
<dbReference type="Pfam" id="PF25496">
    <property type="entry name" value="URGCP"/>
    <property type="match status" value="1"/>
</dbReference>
<evidence type="ECO:0000313" key="5">
    <source>
        <dbReference type="Proteomes" id="UP000677054"/>
    </source>
</evidence>
<name>A0A7R9A4W2_9CRUS</name>
<keyword evidence="5" id="KW-1185">Reference proteome</keyword>
<dbReference type="InterPro" id="IPR057365">
    <property type="entry name" value="URGCP"/>
</dbReference>
<evidence type="ECO:0000256" key="2">
    <source>
        <dbReference type="SAM" id="MobiDB-lite"/>
    </source>
</evidence>
<dbReference type="GO" id="GO:0003924">
    <property type="term" value="F:GTPase activity"/>
    <property type="evidence" value="ECO:0007669"/>
    <property type="project" value="InterPro"/>
</dbReference>
<dbReference type="Gene3D" id="3.40.50.300">
    <property type="entry name" value="P-loop containing nucleotide triphosphate hydrolases"/>
    <property type="match status" value="1"/>
</dbReference>
<evidence type="ECO:0000313" key="4">
    <source>
        <dbReference type="EMBL" id="CAD7242945.1"/>
    </source>
</evidence>
<accession>A0A7R9A4W2</accession>
<dbReference type="PROSITE" id="PS51717">
    <property type="entry name" value="G_VLIG"/>
    <property type="match status" value="1"/>
</dbReference>
<dbReference type="Pfam" id="PF25683">
    <property type="entry name" value="URGCP_GTPase"/>
    <property type="match status" value="1"/>
</dbReference>
<dbReference type="SUPFAM" id="SSF52540">
    <property type="entry name" value="P-loop containing nucleoside triphosphate hydrolases"/>
    <property type="match status" value="1"/>
</dbReference>
<dbReference type="PANTHER" id="PTHR14819">
    <property type="entry name" value="GTP-BINDING"/>
    <property type="match status" value="1"/>
</dbReference>
<dbReference type="PANTHER" id="PTHR14819:SF25">
    <property type="entry name" value="CHROMOSOME UNDETERMINED SCAFFOLD_52, WHOLE GENOME SHOTGUN SEQUENCE"/>
    <property type="match status" value="1"/>
</dbReference>
<gene>
    <name evidence="4" type="ORF">DSTB1V02_LOCUS2885</name>
</gene>
<feature type="domain" description="VLIG-type G" evidence="3">
    <location>
        <begin position="658"/>
        <end position="898"/>
    </location>
</feature>